<proteinExistence type="predicted"/>
<evidence type="ECO:0000313" key="2">
    <source>
        <dbReference type="EMBL" id="MBB5035442.1"/>
    </source>
</evidence>
<protein>
    <submittedName>
        <fullName evidence="2">Fic family protein</fullName>
    </submittedName>
</protein>
<reference evidence="2 3" key="1">
    <citation type="submission" date="2020-08" db="EMBL/GenBank/DDBJ databases">
        <title>Genomic Encyclopedia of Type Strains, Phase IV (KMG-IV): sequencing the most valuable type-strain genomes for metagenomic binning, comparative biology and taxonomic classification.</title>
        <authorList>
            <person name="Goeker M."/>
        </authorList>
    </citation>
    <scope>NUCLEOTIDE SEQUENCE [LARGE SCALE GENOMIC DNA]</scope>
    <source>
        <strain evidence="2 3">DSM 12252</strain>
    </source>
</reference>
<feature type="domain" description="Fic/DOC N-terminal" evidence="1">
    <location>
        <begin position="21"/>
        <end position="64"/>
    </location>
</feature>
<dbReference type="AlphaFoldDB" id="A0A7W7YG83"/>
<dbReference type="Proteomes" id="UP000590740">
    <property type="component" value="Unassembled WGS sequence"/>
</dbReference>
<evidence type="ECO:0000259" key="1">
    <source>
        <dbReference type="Pfam" id="PF13784"/>
    </source>
</evidence>
<dbReference type="RefSeq" id="WP_184344255.1">
    <property type="nucleotide sequence ID" value="NZ_JACHIG010000017.1"/>
</dbReference>
<sequence>MTLLKPLPLPNLHSLETAKVWKALRDAHRSLAELKGVCAALPNPAILVDTLAIQEAKDSSGLSGEREDRSQ</sequence>
<evidence type="ECO:0000313" key="3">
    <source>
        <dbReference type="Proteomes" id="UP000590740"/>
    </source>
</evidence>
<keyword evidence="3" id="KW-1185">Reference proteome</keyword>
<gene>
    <name evidence="2" type="ORF">HNQ65_005053</name>
</gene>
<dbReference type="InterPro" id="IPR025758">
    <property type="entry name" value="Fic/DOC_N"/>
</dbReference>
<dbReference type="Pfam" id="PF13784">
    <property type="entry name" value="Fic_N"/>
    <property type="match status" value="1"/>
</dbReference>
<comment type="caution">
    <text evidence="2">The sequence shown here is derived from an EMBL/GenBank/DDBJ whole genome shotgun (WGS) entry which is preliminary data.</text>
</comment>
<accession>A0A7W7YG83</accession>
<dbReference type="EMBL" id="JACHIG010000017">
    <property type="protein sequence ID" value="MBB5035442.1"/>
    <property type="molecule type" value="Genomic_DNA"/>
</dbReference>
<name>A0A7W7YG83_9BACT</name>
<organism evidence="2 3">
    <name type="scientific">Prosthecobacter vanneervenii</name>
    <dbReference type="NCBI Taxonomy" id="48466"/>
    <lineage>
        <taxon>Bacteria</taxon>
        <taxon>Pseudomonadati</taxon>
        <taxon>Verrucomicrobiota</taxon>
        <taxon>Verrucomicrobiia</taxon>
        <taxon>Verrucomicrobiales</taxon>
        <taxon>Verrucomicrobiaceae</taxon>
        <taxon>Prosthecobacter</taxon>
    </lineage>
</organism>